<proteinExistence type="predicted"/>
<evidence type="ECO:0000313" key="3">
    <source>
        <dbReference type="Proteomes" id="UP000703269"/>
    </source>
</evidence>
<name>A0A9P3LLR4_9APHY</name>
<protein>
    <submittedName>
        <fullName evidence="2">Uncharacterized protein</fullName>
    </submittedName>
</protein>
<sequence>MNCSTDTGALVVLKNGLLYTTTGGSSIGPTNTLFMSASGNDRERSPRGRPRFLLDSGGRTTRRVHGKLDGYTYYLPGQAARNP</sequence>
<dbReference type="Proteomes" id="UP000703269">
    <property type="component" value="Unassembled WGS sequence"/>
</dbReference>
<evidence type="ECO:0000256" key="1">
    <source>
        <dbReference type="SAM" id="MobiDB-lite"/>
    </source>
</evidence>
<reference evidence="2 3" key="1">
    <citation type="submission" date="2021-08" db="EMBL/GenBank/DDBJ databases">
        <title>Draft Genome Sequence of Phanerochaete sordida strain YK-624.</title>
        <authorList>
            <person name="Mori T."/>
            <person name="Dohra H."/>
            <person name="Suzuki T."/>
            <person name="Kawagishi H."/>
            <person name="Hirai H."/>
        </authorList>
    </citation>
    <scope>NUCLEOTIDE SEQUENCE [LARGE SCALE GENOMIC DNA]</scope>
    <source>
        <strain evidence="2 3">YK-624</strain>
    </source>
</reference>
<gene>
    <name evidence="2" type="ORF">PsYK624_162960</name>
</gene>
<evidence type="ECO:0000313" key="2">
    <source>
        <dbReference type="EMBL" id="GJF00019.1"/>
    </source>
</evidence>
<accession>A0A9P3LLR4</accession>
<comment type="caution">
    <text evidence="2">The sequence shown here is derived from an EMBL/GenBank/DDBJ whole genome shotgun (WGS) entry which is preliminary data.</text>
</comment>
<feature type="region of interest" description="Disordered" evidence="1">
    <location>
        <begin position="36"/>
        <end position="57"/>
    </location>
</feature>
<dbReference type="AlphaFoldDB" id="A0A9P3LLR4"/>
<dbReference type="EMBL" id="BPQB01000129">
    <property type="protein sequence ID" value="GJF00019.1"/>
    <property type="molecule type" value="Genomic_DNA"/>
</dbReference>
<organism evidence="2 3">
    <name type="scientific">Phanerochaete sordida</name>
    <dbReference type="NCBI Taxonomy" id="48140"/>
    <lineage>
        <taxon>Eukaryota</taxon>
        <taxon>Fungi</taxon>
        <taxon>Dikarya</taxon>
        <taxon>Basidiomycota</taxon>
        <taxon>Agaricomycotina</taxon>
        <taxon>Agaricomycetes</taxon>
        <taxon>Polyporales</taxon>
        <taxon>Phanerochaetaceae</taxon>
        <taxon>Phanerochaete</taxon>
    </lineage>
</organism>
<keyword evidence="3" id="KW-1185">Reference proteome</keyword>